<dbReference type="PANTHER" id="PTHR43245:SF58">
    <property type="entry name" value="BLL5923 PROTEIN"/>
    <property type="match status" value="1"/>
</dbReference>
<gene>
    <name evidence="2" type="ORF">QWZ10_15650</name>
</gene>
<dbReference type="InterPro" id="IPR036291">
    <property type="entry name" value="NAD(P)-bd_dom_sf"/>
</dbReference>
<evidence type="ECO:0000313" key="3">
    <source>
        <dbReference type="Proteomes" id="UP001243846"/>
    </source>
</evidence>
<sequence>MKIVITGAKGLVGGAIAQAAEAAGHAVTRLSRPDYHLGDRPDLRGHDALIHAAFSHVPGRYRGGEGDDPQGFLRDNLEGSVALFEAARESGVGQVLFLSSRAVHDGHPEGALCPTISPAPVNLYGEVKARAEAALAAMATPAFRTASLRPTGVFAASEPQKWAGLIRDFLAGKRVPSRVATEVHAADLAQAALVALADPDFGGSYNVSDLVLDHYELLAGIAALTGTASRPPLRADPTTLRIPICARLRALGWEPQGWNISTRICRKFWHKASPPRRVRRDLAGFPSFALLIGPACAKIAQKYKQLGADHAVFLPTRRALVRAHGWLLFRIRHIGRTGIGAFAQRCGHGRDAVDQRGGLECRICGGLLGRGGFCRFGADHRAGRAALGALRAGFGLRDLSARRVFDDALGRGSGQSRAGGSVADLSGGARGMDQLPAALAAFERYPHDFRAAGRLPCAFAADLGRATPLRG</sequence>
<protein>
    <submittedName>
        <fullName evidence="2">NAD-dependent epimerase/dehydratase family protein</fullName>
    </submittedName>
</protein>
<feature type="domain" description="NAD-dependent epimerase/dehydratase" evidence="1">
    <location>
        <begin position="3"/>
        <end position="207"/>
    </location>
</feature>
<dbReference type="SUPFAM" id="SSF51735">
    <property type="entry name" value="NAD(P)-binding Rossmann-fold domains"/>
    <property type="match status" value="1"/>
</dbReference>
<keyword evidence="3" id="KW-1185">Reference proteome</keyword>
<evidence type="ECO:0000313" key="2">
    <source>
        <dbReference type="EMBL" id="MDN3712833.1"/>
    </source>
</evidence>
<dbReference type="Pfam" id="PF01370">
    <property type="entry name" value="Epimerase"/>
    <property type="match status" value="1"/>
</dbReference>
<evidence type="ECO:0000259" key="1">
    <source>
        <dbReference type="Pfam" id="PF01370"/>
    </source>
</evidence>
<dbReference type="PANTHER" id="PTHR43245">
    <property type="entry name" value="BIFUNCTIONAL POLYMYXIN RESISTANCE PROTEIN ARNA"/>
    <property type="match status" value="1"/>
</dbReference>
<dbReference type="InterPro" id="IPR050177">
    <property type="entry name" value="Lipid_A_modif_metabolic_enz"/>
</dbReference>
<dbReference type="Proteomes" id="UP001243846">
    <property type="component" value="Unassembled WGS sequence"/>
</dbReference>
<dbReference type="InterPro" id="IPR001509">
    <property type="entry name" value="Epimerase_deHydtase"/>
</dbReference>
<accession>A0ABT8D7T1</accession>
<organism evidence="2 3">
    <name type="scientific">Paracoccus cavernae</name>
    <dbReference type="NCBI Taxonomy" id="1571207"/>
    <lineage>
        <taxon>Bacteria</taxon>
        <taxon>Pseudomonadati</taxon>
        <taxon>Pseudomonadota</taxon>
        <taxon>Alphaproteobacteria</taxon>
        <taxon>Rhodobacterales</taxon>
        <taxon>Paracoccaceae</taxon>
        <taxon>Paracoccus</taxon>
    </lineage>
</organism>
<name>A0ABT8D7T1_9RHOB</name>
<proteinExistence type="predicted"/>
<dbReference type="Gene3D" id="3.40.50.720">
    <property type="entry name" value="NAD(P)-binding Rossmann-like Domain"/>
    <property type="match status" value="1"/>
</dbReference>
<reference evidence="3" key="1">
    <citation type="journal article" date="2019" name="Int. J. Syst. Evol. Microbiol.">
        <title>The Global Catalogue of Microorganisms (GCM) 10K type strain sequencing project: providing services to taxonomists for standard genome sequencing and annotation.</title>
        <authorList>
            <consortium name="The Broad Institute Genomics Platform"/>
            <consortium name="The Broad Institute Genome Sequencing Center for Infectious Disease"/>
            <person name="Wu L."/>
            <person name="Ma J."/>
        </authorList>
    </citation>
    <scope>NUCLEOTIDE SEQUENCE [LARGE SCALE GENOMIC DNA]</scope>
    <source>
        <strain evidence="3">CECT 8482</strain>
    </source>
</reference>
<dbReference type="EMBL" id="JAUFRC010000001">
    <property type="protein sequence ID" value="MDN3712833.1"/>
    <property type="molecule type" value="Genomic_DNA"/>
</dbReference>
<comment type="caution">
    <text evidence="2">The sequence shown here is derived from an EMBL/GenBank/DDBJ whole genome shotgun (WGS) entry which is preliminary data.</text>
</comment>